<dbReference type="SUPFAM" id="SSF56645">
    <property type="entry name" value="Acyl-CoA dehydrogenase NM domain-like"/>
    <property type="match status" value="1"/>
</dbReference>
<evidence type="ECO:0000256" key="12">
    <source>
        <dbReference type="SAM" id="Phobius"/>
    </source>
</evidence>
<evidence type="ECO:0000259" key="13">
    <source>
        <dbReference type="Pfam" id="PF00441"/>
    </source>
</evidence>
<dbReference type="InterPro" id="IPR013786">
    <property type="entry name" value="AcylCoA_DH/ox_N"/>
</dbReference>
<evidence type="ECO:0000313" key="18">
    <source>
        <dbReference type="Proteomes" id="UP001259982"/>
    </source>
</evidence>
<evidence type="ECO:0000256" key="6">
    <source>
        <dbReference type="ARBA" id="ARBA00020144"/>
    </source>
</evidence>
<keyword evidence="9" id="KW-0560">Oxidoreductase</keyword>
<keyword evidence="18" id="KW-1185">Reference proteome</keyword>
<proteinExistence type="inferred from homology"/>
<evidence type="ECO:0000259" key="14">
    <source>
        <dbReference type="Pfam" id="PF02770"/>
    </source>
</evidence>
<dbReference type="InterPro" id="IPR015396">
    <property type="entry name" value="FadE_C"/>
</dbReference>
<feature type="domain" description="Acyl-CoA oxidase/dehydrogenase middle" evidence="14">
    <location>
        <begin position="242"/>
        <end position="333"/>
    </location>
</feature>
<feature type="domain" description="Acyl-CoA dehydrogenase C-terminal bacterial-type" evidence="16">
    <location>
        <begin position="516"/>
        <end position="795"/>
    </location>
</feature>
<dbReference type="RefSeq" id="WP_311657118.1">
    <property type="nucleotide sequence ID" value="NZ_JAVRHY010000002.1"/>
</dbReference>
<comment type="similarity">
    <text evidence="3">Belongs to the acyl-CoA dehydrogenase family.</text>
</comment>
<evidence type="ECO:0000256" key="7">
    <source>
        <dbReference type="ARBA" id="ARBA00022630"/>
    </source>
</evidence>
<accession>A0ABU3B4J8</accession>
<evidence type="ECO:0000256" key="1">
    <source>
        <dbReference type="ARBA" id="ARBA00001974"/>
    </source>
</evidence>
<keyword evidence="8" id="KW-0274">FAD</keyword>
<dbReference type="PANTHER" id="PTHR48083">
    <property type="entry name" value="MEDIUM-CHAIN SPECIFIC ACYL-COA DEHYDROGENASE, MITOCHONDRIAL-RELATED"/>
    <property type="match status" value="1"/>
</dbReference>
<dbReference type="EMBL" id="JAVRHY010000002">
    <property type="protein sequence ID" value="MDT0617378.1"/>
    <property type="molecule type" value="Genomic_DNA"/>
</dbReference>
<comment type="catalytic activity">
    <reaction evidence="10">
        <text>a medium-chain 2,3-saturated fatty acyl-CoA + oxidized [electron-transfer flavoprotein] + H(+) = a medium-chain (2E)-enoyl-CoA + reduced [electron-transfer flavoprotein]</text>
        <dbReference type="Rhea" id="RHEA:14477"/>
        <dbReference type="Rhea" id="RHEA-COMP:10685"/>
        <dbReference type="Rhea" id="RHEA-COMP:10686"/>
        <dbReference type="ChEBI" id="CHEBI:15378"/>
        <dbReference type="ChEBI" id="CHEBI:57692"/>
        <dbReference type="ChEBI" id="CHEBI:58307"/>
        <dbReference type="ChEBI" id="CHEBI:83723"/>
        <dbReference type="ChEBI" id="CHEBI:83726"/>
        <dbReference type="EC" id="1.3.8.7"/>
    </reaction>
</comment>
<evidence type="ECO:0000259" key="15">
    <source>
        <dbReference type="Pfam" id="PF02771"/>
    </source>
</evidence>
<feature type="transmembrane region" description="Helical" evidence="12">
    <location>
        <begin position="34"/>
        <end position="66"/>
    </location>
</feature>
<evidence type="ECO:0000259" key="16">
    <source>
        <dbReference type="Pfam" id="PF09317"/>
    </source>
</evidence>
<dbReference type="EC" id="1.3.8.7" evidence="4"/>
<dbReference type="EC" id="1.3.8.8" evidence="5"/>
<evidence type="ECO:0000256" key="2">
    <source>
        <dbReference type="ARBA" id="ARBA00005005"/>
    </source>
</evidence>
<dbReference type="Gene3D" id="2.40.110.10">
    <property type="entry name" value="Butyryl-CoA Dehydrogenase, subunit A, domain 2"/>
    <property type="match status" value="1"/>
</dbReference>
<evidence type="ECO:0000256" key="5">
    <source>
        <dbReference type="ARBA" id="ARBA00012040"/>
    </source>
</evidence>
<evidence type="ECO:0000256" key="10">
    <source>
        <dbReference type="ARBA" id="ARBA00047882"/>
    </source>
</evidence>
<dbReference type="Pfam" id="PF02771">
    <property type="entry name" value="Acyl-CoA_dh_N"/>
    <property type="match status" value="1"/>
</dbReference>
<evidence type="ECO:0000256" key="11">
    <source>
        <dbReference type="ARBA" id="ARBA00049247"/>
    </source>
</evidence>
<evidence type="ECO:0000256" key="8">
    <source>
        <dbReference type="ARBA" id="ARBA00022827"/>
    </source>
</evidence>
<keyword evidence="12" id="KW-0812">Transmembrane</keyword>
<dbReference type="InterPro" id="IPR006091">
    <property type="entry name" value="Acyl-CoA_Oxase/DH_mid-dom"/>
</dbReference>
<dbReference type="CDD" id="cd00567">
    <property type="entry name" value="ACAD"/>
    <property type="match status" value="1"/>
</dbReference>
<dbReference type="PANTHER" id="PTHR48083:SF33">
    <property type="entry name" value="ACYL-COENZYME A DEHYDROGENASE"/>
    <property type="match status" value="1"/>
</dbReference>
<reference evidence="17 18" key="1">
    <citation type="submission" date="2023-09" db="EMBL/GenBank/DDBJ databases">
        <authorList>
            <person name="Rey-Velasco X."/>
        </authorList>
    </citation>
    <scope>NUCLEOTIDE SEQUENCE [LARGE SCALE GENOMIC DNA]</scope>
    <source>
        <strain evidence="17 18">P385</strain>
    </source>
</reference>
<dbReference type="Pfam" id="PF02770">
    <property type="entry name" value="Acyl-CoA_dh_M"/>
    <property type="match status" value="1"/>
</dbReference>
<dbReference type="InterPro" id="IPR036250">
    <property type="entry name" value="AcylCo_DH-like_C"/>
</dbReference>
<dbReference type="Gene3D" id="1.20.140.10">
    <property type="entry name" value="Butyryl-CoA Dehydrogenase, subunit A, domain 3"/>
    <property type="match status" value="1"/>
</dbReference>
<gene>
    <name evidence="17" type="ORF">RM531_02725</name>
</gene>
<evidence type="ECO:0000256" key="9">
    <source>
        <dbReference type="ARBA" id="ARBA00023002"/>
    </source>
</evidence>
<sequence>MTVILSLIAALAAVWALAYIGAPLLAWTAAAVVYFGALYGLGVIGTTGIVIAAVIGIPLAVLFNVVPLRRSLLTKPIFKGFKAVLPPMSDTEREALEAGDVWWEAEMFRGKPDWTYLMNFQRTRLTDEEQSFLDNETEQLCEMLDEWQITQELMDLPDEVWQFIRDNRFFAMLIPKAHGGLGFSALAQSTIVAKIASRSLTAAVTVMVPNSLGPGELLVHYGTEDQQKRWLPGLAQGTEIPCFGLTGPEAGSDAGSIPDTGIVCKGEFEGKEVVGLKLTFSKRWITLAPVATVVGLAFKAYDPDGLLGDDRELGITCALVPADHPGVEVGKRHYPGAFMNGPIYGKDVFIPLEWVIGGREQIGGGWRMLVECLSAGRGISLPALSSAASKMSYRMTGAFGRVRRQFKMPIGKFEGVQEASARIAGLNYKMEAARVLTASGVDTCAPSVVTAIAKYHMTEWMRQSVNDAMDIHGGRGVQQGPRNYLAPSYQAIPIAITVEGANILTRSLMIFGQGAIRCHPYVFPEMEAAREDDLKAFDKLLWGHVGYSVNRGARALTLGLTGSRLAGAPISGPTAPYFRELARMSAALAFVSDVTMGMLGGDLKRKERLSARLGDVLSQLYFASATLKYFIDEGQQEADLPHMQWVMDDSLREIADAFDGFFRNFPNRFVGKALRVMVFPLGRPYHGASDDLGGQLADAMLEPGAFRERMTADTYVGKSADDVTGRMEQAFQTLVKVEPLYNKFAKAVAKGQTRGLTVADQLAGCVEAGILSQAEADEVAAYDQLRYDAILTDAFEPDYLLNRQNGGHQDKVQEARVA</sequence>
<dbReference type="InterPro" id="IPR009075">
    <property type="entry name" value="AcylCo_DH/oxidase_C"/>
</dbReference>
<dbReference type="InterPro" id="IPR009100">
    <property type="entry name" value="AcylCoA_DH/oxidase_NM_dom_sf"/>
</dbReference>
<dbReference type="InterPro" id="IPR050741">
    <property type="entry name" value="Acyl-CoA_dehydrogenase"/>
</dbReference>
<dbReference type="Proteomes" id="UP001259982">
    <property type="component" value="Unassembled WGS sequence"/>
</dbReference>
<evidence type="ECO:0000313" key="17">
    <source>
        <dbReference type="EMBL" id="MDT0617378.1"/>
    </source>
</evidence>
<dbReference type="InterPro" id="IPR046373">
    <property type="entry name" value="Acyl-CoA_Oxase/DH_mid-dom_sf"/>
</dbReference>
<comment type="caution">
    <text evidence="17">The sequence shown here is derived from an EMBL/GenBank/DDBJ whole genome shotgun (WGS) entry which is preliminary data.</text>
</comment>
<organism evidence="17 18">
    <name type="scientific">Spectribacter acetivorans</name>
    <dbReference type="NCBI Taxonomy" id="3075603"/>
    <lineage>
        <taxon>Bacteria</taxon>
        <taxon>Pseudomonadati</taxon>
        <taxon>Pseudomonadota</taxon>
        <taxon>Gammaproteobacteria</taxon>
        <taxon>Salinisphaerales</taxon>
        <taxon>Salinisphaeraceae</taxon>
        <taxon>Spectribacter</taxon>
    </lineage>
</organism>
<name>A0ABU3B4J8_9GAMM</name>
<dbReference type="NCBIfam" id="NF009586">
    <property type="entry name" value="PRK13026.1"/>
    <property type="match status" value="1"/>
</dbReference>
<dbReference type="Pfam" id="PF09317">
    <property type="entry name" value="ACDH_C"/>
    <property type="match status" value="1"/>
</dbReference>
<keyword evidence="12" id="KW-1133">Transmembrane helix</keyword>
<comment type="cofactor">
    <cofactor evidence="1">
        <name>FAD</name>
        <dbReference type="ChEBI" id="CHEBI:57692"/>
    </cofactor>
</comment>
<evidence type="ECO:0000256" key="3">
    <source>
        <dbReference type="ARBA" id="ARBA00009347"/>
    </source>
</evidence>
<dbReference type="NCBIfam" id="NF007000">
    <property type="entry name" value="PRK09463.1"/>
    <property type="match status" value="1"/>
</dbReference>
<comment type="catalytic activity">
    <reaction evidence="11">
        <text>a long-chain 2,3-saturated fatty acyl-CoA + oxidized [electron-transfer flavoprotein] + H(+) = a long-chain (2E)-enoyl-CoA + reduced [electron-transfer flavoprotein]</text>
        <dbReference type="Rhea" id="RHEA:17721"/>
        <dbReference type="Rhea" id="RHEA-COMP:10685"/>
        <dbReference type="Rhea" id="RHEA-COMP:10686"/>
        <dbReference type="ChEBI" id="CHEBI:15378"/>
        <dbReference type="ChEBI" id="CHEBI:57692"/>
        <dbReference type="ChEBI" id="CHEBI:58307"/>
        <dbReference type="ChEBI" id="CHEBI:83721"/>
        <dbReference type="ChEBI" id="CHEBI:83727"/>
        <dbReference type="EC" id="1.3.8.8"/>
    </reaction>
</comment>
<dbReference type="InterPro" id="IPR037069">
    <property type="entry name" value="AcylCoA_DH/ox_N_sf"/>
</dbReference>
<feature type="domain" description="Acyl-CoA dehydrogenase/oxidase N-terminal" evidence="15">
    <location>
        <begin position="130"/>
        <end position="237"/>
    </location>
</feature>
<comment type="pathway">
    <text evidence="2">Lipid metabolism; fatty acid beta-oxidation.</text>
</comment>
<dbReference type="SUPFAM" id="SSF47203">
    <property type="entry name" value="Acyl-CoA dehydrogenase C-terminal domain-like"/>
    <property type="match status" value="1"/>
</dbReference>
<keyword evidence="7" id="KW-0285">Flavoprotein</keyword>
<keyword evidence="12" id="KW-0472">Membrane</keyword>
<protein>
    <recommendedName>
        <fullName evidence="6">Acyl-coenzyme A dehydrogenase</fullName>
        <ecNumber evidence="4">1.3.8.7</ecNumber>
        <ecNumber evidence="5">1.3.8.8</ecNumber>
    </recommendedName>
</protein>
<evidence type="ECO:0000256" key="4">
    <source>
        <dbReference type="ARBA" id="ARBA00012033"/>
    </source>
</evidence>
<dbReference type="Pfam" id="PF00441">
    <property type="entry name" value="Acyl-CoA_dh_1"/>
    <property type="match status" value="1"/>
</dbReference>
<dbReference type="Gene3D" id="1.10.540.10">
    <property type="entry name" value="Acyl-CoA dehydrogenase/oxidase, N-terminal domain"/>
    <property type="match status" value="1"/>
</dbReference>
<feature type="domain" description="Acyl-CoA dehydrogenase/oxidase C-terminal" evidence="13">
    <location>
        <begin position="363"/>
        <end position="502"/>
    </location>
</feature>